<feature type="region of interest" description="Disordered" evidence="1">
    <location>
        <begin position="512"/>
        <end position="535"/>
    </location>
</feature>
<dbReference type="Gene3D" id="2.160.20.10">
    <property type="entry name" value="Single-stranded right-handed beta-helix, Pectin lyase-like"/>
    <property type="match status" value="2"/>
</dbReference>
<comment type="caution">
    <text evidence="3">The sequence shown here is derived from an EMBL/GenBank/DDBJ whole genome shotgun (WGS) entry which is preliminary data.</text>
</comment>
<evidence type="ECO:0000259" key="2">
    <source>
        <dbReference type="Pfam" id="PF12708"/>
    </source>
</evidence>
<evidence type="ECO:0000313" key="3">
    <source>
        <dbReference type="EMBL" id="NYE72406.1"/>
    </source>
</evidence>
<protein>
    <recommendedName>
        <fullName evidence="2">Rhamnogalacturonase A/B/Epimerase-like pectate lyase domain-containing protein</fullName>
    </recommendedName>
</protein>
<evidence type="ECO:0000256" key="1">
    <source>
        <dbReference type="SAM" id="MobiDB-lite"/>
    </source>
</evidence>
<dbReference type="SMART" id="SM00710">
    <property type="entry name" value="PbH1"/>
    <property type="match status" value="8"/>
</dbReference>
<accession>A0A7Y9LDW5</accession>
<name>A0A7Y9LDW5_9ACTN</name>
<gene>
    <name evidence="3" type="ORF">BKA15_003735</name>
</gene>
<dbReference type="Pfam" id="PF12708">
    <property type="entry name" value="Pect-lyase_RHGA_epim"/>
    <property type="match status" value="1"/>
</dbReference>
<dbReference type="SUPFAM" id="SSF51126">
    <property type="entry name" value="Pectin lyase-like"/>
    <property type="match status" value="1"/>
</dbReference>
<organism evidence="3 4">
    <name type="scientific">Microlunatus parietis</name>
    <dbReference type="NCBI Taxonomy" id="682979"/>
    <lineage>
        <taxon>Bacteria</taxon>
        <taxon>Bacillati</taxon>
        <taxon>Actinomycetota</taxon>
        <taxon>Actinomycetes</taxon>
        <taxon>Propionibacteriales</taxon>
        <taxon>Propionibacteriaceae</taxon>
        <taxon>Microlunatus</taxon>
    </lineage>
</organism>
<dbReference type="InterPro" id="IPR006311">
    <property type="entry name" value="TAT_signal"/>
</dbReference>
<dbReference type="EMBL" id="JACCBU010000001">
    <property type="protein sequence ID" value="NYE72406.1"/>
    <property type="molecule type" value="Genomic_DNA"/>
</dbReference>
<proteinExistence type="predicted"/>
<keyword evidence="4" id="KW-1185">Reference proteome</keyword>
<dbReference type="InterPro" id="IPR012334">
    <property type="entry name" value="Pectin_lyas_fold"/>
</dbReference>
<feature type="domain" description="Rhamnogalacturonase A/B/Epimerase-like pectate lyase" evidence="2">
    <location>
        <begin position="43"/>
        <end position="113"/>
    </location>
</feature>
<dbReference type="PROSITE" id="PS51318">
    <property type="entry name" value="TAT"/>
    <property type="match status" value="1"/>
</dbReference>
<dbReference type="Proteomes" id="UP000569914">
    <property type="component" value="Unassembled WGS sequence"/>
</dbReference>
<dbReference type="InterPro" id="IPR024535">
    <property type="entry name" value="RHGA/B-epi-like_pectate_lyase"/>
</dbReference>
<dbReference type="InterPro" id="IPR006626">
    <property type="entry name" value="PbH1"/>
</dbReference>
<dbReference type="AlphaFoldDB" id="A0A7Y9LDW5"/>
<evidence type="ECO:0000313" key="4">
    <source>
        <dbReference type="Proteomes" id="UP000569914"/>
    </source>
</evidence>
<reference evidence="3 4" key="1">
    <citation type="submission" date="2020-07" db="EMBL/GenBank/DDBJ databases">
        <title>Sequencing the genomes of 1000 actinobacteria strains.</title>
        <authorList>
            <person name="Klenk H.-P."/>
        </authorList>
    </citation>
    <scope>NUCLEOTIDE SEQUENCE [LARGE SCALE GENOMIC DNA]</scope>
    <source>
        <strain evidence="3 4">DSM 22083</strain>
    </source>
</reference>
<sequence>MSADHAPLVSRRSALTVAAAVAGGSLIAGRAPSAARAETGMVINLRDRGAAGDGVTDDTAVLNAALDDVEANGGGTIIFPPGTYPVGGPERPRLRDNLKIIGQDATLLKAGANGALFVALSRGRTGYGSGCRNVRISGLRFLGSYPRTRLMAPFALHHASDVVIENCVFEQVQGSRHSIDLGGCEDIVIRNCRWLGYYNNEGPAYNGAECIQVDYSYHGALSYNDSEGSHDGLMSRRITVEDCEFLPATVDGVDYPCPNPLGSHGLKEDSWFSDLRFAGNLIVDPIHGPSSDDSPNQGIALGAVHLPVSKRVVIENNRFVQTRGRMIRAISFAAASYVIATESDPNSFPPIKKTLENPLGCSEITVRNNRFEGFVAGDDETPLQSVIFLRGLPNGGELSNIEISGNTFVGLDHEGRRSTPAIEARHAAKITVSGNKLERGSVLARIEASCTDVVITSNDTSGITGPGPVIALAGSRYRIERNTLRADTTGPATGIAIGQGSPGRVARNELTGFTDPLEQPKPLPRGVTVRGNELE</sequence>
<dbReference type="InterPro" id="IPR011050">
    <property type="entry name" value="Pectin_lyase_fold/virulence"/>
</dbReference>
<dbReference type="RefSeq" id="WP_179753186.1">
    <property type="nucleotide sequence ID" value="NZ_JACCBU010000001.1"/>
</dbReference>